<dbReference type="GO" id="GO:0017171">
    <property type="term" value="F:serine hydrolase activity"/>
    <property type="evidence" value="ECO:0007669"/>
    <property type="project" value="TreeGrafter"/>
</dbReference>
<dbReference type="InterPro" id="IPR029058">
    <property type="entry name" value="AB_hydrolase_fold"/>
</dbReference>
<dbReference type="VEuPathDB" id="VectorBase:MDOMA2_001642"/>
<organism evidence="7">
    <name type="scientific">Musca domestica</name>
    <name type="common">House fly</name>
    <dbReference type="NCBI Taxonomy" id="7370"/>
    <lineage>
        <taxon>Eukaryota</taxon>
        <taxon>Metazoa</taxon>
        <taxon>Ecdysozoa</taxon>
        <taxon>Arthropoda</taxon>
        <taxon>Hexapoda</taxon>
        <taxon>Insecta</taxon>
        <taxon>Pterygota</taxon>
        <taxon>Neoptera</taxon>
        <taxon>Endopterygota</taxon>
        <taxon>Diptera</taxon>
        <taxon>Brachycera</taxon>
        <taxon>Muscomorpha</taxon>
        <taxon>Muscoidea</taxon>
        <taxon>Muscidae</taxon>
        <taxon>Musca</taxon>
    </lineage>
</organism>
<dbReference type="OrthoDB" id="1890790at2759"/>
<dbReference type="eggNOG" id="ENOG502RYX8">
    <property type="taxonomic scope" value="Eukaryota"/>
</dbReference>
<evidence type="ECO:0000256" key="3">
    <source>
        <dbReference type="ARBA" id="ARBA00022525"/>
    </source>
</evidence>
<dbReference type="RefSeq" id="XP_005177149.1">
    <property type="nucleotide sequence ID" value="XM_005177092.3"/>
</dbReference>
<proteinExistence type="inferred from homology"/>
<evidence type="ECO:0000256" key="5">
    <source>
        <dbReference type="SAM" id="SignalP"/>
    </source>
</evidence>
<feature type="signal peptide" evidence="5">
    <location>
        <begin position="1"/>
        <end position="22"/>
    </location>
</feature>
<name>A0A1I8ML28_MUSDO</name>
<dbReference type="Gene3D" id="3.40.50.1820">
    <property type="entry name" value="alpha/beta hydrolase"/>
    <property type="match status" value="1"/>
</dbReference>
<accession>A0A1I8ML28</accession>
<gene>
    <name evidence="7" type="primary">101901234</name>
    <name evidence="9" type="synonym">LOC101901234</name>
</gene>
<evidence type="ECO:0000313" key="8">
    <source>
        <dbReference type="Proteomes" id="UP001652621"/>
    </source>
</evidence>
<dbReference type="GO" id="GO:0016042">
    <property type="term" value="P:lipid catabolic process"/>
    <property type="evidence" value="ECO:0007669"/>
    <property type="project" value="TreeGrafter"/>
</dbReference>
<comment type="subcellular location">
    <subcellularLocation>
        <location evidence="1">Secreted</location>
    </subcellularLocation>
</comment>
<dbReference type="GeneID" id="101901234"/>
<evidence type="ECO:0000256" key="1">
    <source>
        <dbReference type="ARBA" id="ARBA00004613"/>
    </source>
</evidence>
<dbReference type="PANTHER" id="PTHR11610">
    <property type="entry name" value="LIPASE"/>
    <property type="match status" value="1"/>
</dbReference>
<dbReference type="PANTHER" id="PTHR11610:SF173">
    <property type="entry name" value="LIPASE DOMAIN-CONTAINING PROTEIN-RELATED"/>
    <property type="match status" value="1"/>
</dbReference>
<feature type="domain" description="Lipase" evidence="6">
    <location>
        <begin position="32"/>
        <end position="256"/>
    </location>
</feature>
<dbReference type="KEGG" id="mde:101901234"/>
<evidence type="ECO:0000313" key="7">
    <source>
        <dbReference type="EnsemblMetazoa" id="MDOA006056-PA"/>
    </source>
</evidence>
<dbReference type="PRINTS" id="PR00821">
    <property type="entry name" value="TAGLIPASE"/>
</dbReference>
<dbReference type="EnsemblMetazoa" id="MDOA006056-RA">
    <property type="protein sequence ID" value="MDOA006056-PA"/>
    <property type="gene ID" value="MDOA006056"/>
</dbReference>
<dbReference type="GO" id="GO:0016298">
    <property type="term" value="F:lipase activity"/>
    <property type="evidence" value="ECO:0007669"/>
    <property type="project" value="InterPro"/>
</dbReference>
<dbReference type="GO" id="GO:0005615">
    <property type="term" value="C:extracellular space"/>
    <property type="evidence" value="ECO:0007669"/>
    <property type="project" value="TreeGrafter"/>
</dbReference>
<reference evidence="9" key="2">
    <citation type="submission" date="2025-04" db="UniProtKB">
        <authorList>
            <consortium name="RefSeq"/>
        </authorList>
    </citation>
    <scope>IDENTIFICATION</scope>
    <source>
        <strain evidence="9">Aabys</strain>
    </source>
</reference>
<evidence type="ECO:0000256" key="2">
    <source>
        <dbReference type="ARBA" id="ARBA00010701"/>
    </source>
</evidence>
<sequence length="320" mass="35186">MKISERIFAFLLFAAFASEIYAAAVGDSKVADSVKFYVYTRQNPESPQPLQANVESVIRNVLNPTKPITLSIHGIADNKDSLMNILVKNAKLQMEDGNVIVVDYSEVIDNSADLAAGAAKVPAIAKAIADLVVLLHDNFNFDLQHLHAVGFSLGGQISGLLGQNILERLHHRLAHITGLDPAGVFFNASTPYDERLTADDADFVEVVHTNAGYLGFPTPCGHVDYYPNGGVHQPGCDDEQDPACSHVRAYLLITEMWLPLENQEMLVLKCPSFNSLDLKSCRWLNEKMGDLRSSGRDGVYYLETNAVEPYGKGAYQKEFL</sequence>
<keyword evidence="5" id="KW-0732">Signal</keyword>
<keyword evidence="3" id="KW-0964">Secreted</keyword>
<evidence type="ECO:0000313" key="9">
    <source>
        <dbReference type="RefSeq" id="XP_005177149.1"/>
    </source>
</evidence>
<feature type="chain" id="PRO_5044560505" evidence="5">
    <location>
        <begin position="23"/>
        <end position="320"/>
    </location>
</feature>
<dbReference type="AlphaFoldDB" id="A0A1I8ML28"/>
<reference evidence="7" key="1">
    <citation type="submission" date="2020-05" db="UniProtKB">
        <authorList>
            <consortium name="EnsemblMetazoa"/>
        </authorList>
    </citation>
    <scope>IDENTIFICATION</scope>
    <source>
        <strain evidence="7">Aabys</strain>
    </source>
</reference>
<dbReference type="InterPro" id="IPR000734">
    <property type="entry name" value="TAG_lipase"/>
</dbReference>
<keyword evidence="8" id="KW-1185">Reference proteome</keyword>
<protein>
    <submittedName>
        <fullName evidence="9">Pancreatic lipase-related protein 3</fullName>
    </submittedName>
</protein>
<evidence type="ECO:0000256" key="4">
    <source>
        <dbReference type="RuleBase" id="RU004262"/>
    </source>
</evidence>
<dbReference type="SUPFAM" id="SSF53474">
    <property type="entry name" value="alpha/beta-Hydrolases"/>
    <property type="match status" value="1"/>
</dbReference>
<dbReference type="InterPro" id="IPR013818">
    <property type="entry name" value="Lipase"/>
</dbReference>
<evidence type="ECO:0000259" key="6">
    <source>
        <dbReference type="Pfam" id="PF00151"/>
    </source>
</evidence>
<dbReference type="Pfam" id="PF00151">
    <property type="entry name" value="Lipase"/>
    <property type="match status" value="1"/>
</dbReference>
<dbReference type="Proteomes" id="UP001652621">
    <property type="component" value="Unplaced"/>
</dbReference>
<comment type="similarity">
    <text evidence="2 4">Belongs to the AB hydrolase superfamily. Lipase family.</text>
</comment>
<dbReference type="VEuPathDB" id="VectorBase:MDOA006056"/>